<dbReference type="InterPro" id="IPR035906">
    <property type="entry name" value="MetI-like_sf"/>
</dbReference>
<keyword evidence="4" id="KW-0997">Cell inner membrane</keyword>
<protein>
    <submittedName>
        <fullName evidence="10">ABC transporter permease</fullName>
    </submittedName>
</protein>
<dbReference type="Pfam" id="PF19300">
    <property type="entry name" value="BPD_transp_1_N"/>
    <property type="match status" value="1"/>
</dbReference>
<feature type="transmembrane region" description="Helical" evidence="8">
    <location>
        <begin position="98"/>
        <end position="122"/>
    </location>
</feature>
<dbReference type="PANTHER" id="PTHR43163:SF3">
    <property type="entry name" value="PEPTIDE ABC TRANSPORTER PERMEASE PROTEIN"/>
    <property type="match status" value="1"/>
</dbReference>
<dbReference type="OrthoDB" id="9805855at2"/>
<feature type="transmembrane region" description="Helical" evidence="8">
    <location>
        <begin position="134"/>
        <end position="161"/>
    </location>
</feature>
<comment type="subcellular location">
    <subcellularLocation>
        <location evidence="1">Cell inner membrane</location>
        <topology evidence="1">Multi-pass membrane protein</topology>
    </subcellularLocation>
    <subcellularLocation>
        <location evidence="8">Cell membrane</location>
        <topology evidence="8">Multi-pass membrane protein</topology>
    </subcellularLocation>
</comment>
<evidence type="ECO:0000256" key="1">
    <source>
        <dbReference type="ARBA" id="ARBA00004429"/>
    </source>
</evidence>
<sequence length="313" mass="33673">MPGFILRRLAATLPVLGIVAIIVFMLLRLTSGDPALILAGDSATPEQLDSIRATMGLDKPVLQQFVIWAGGLLRGDLGVSLISGLPVSSMIADRFGPSLALCLSTIIVAVAVAIPLGIAAAWRQGKPLDRIIMAGSVVGFSVPVFIFGYTLILLFARWLGWLPVQGYRPLSEGLWPFAERLILPTLALSTAYIALIARIVRTSVIEVMGEDFIRTARAKGLKESGVLFNHALRNAAVPIVTIIGVSIAMLIGGVVVTESVFNIPGLGRLVLESVQARDYPIIQALILIFSALYIVINLIIDLLYALIDPRIRY</sequence>
<proteinExistence type="inferred from homology"/>
<keyword evidence="3" id="KW-1003">Cell membrane</keyword>
<evidence type="ECO:0000259" key="9">
    <source>
        <dbReference type="PROSITE" id="PS50928"/>
    </source>
</evidence>
<evidence type="ECO:0000313" key="10">
    <source>
        <dbReference type="EMBL" id="KAA8996907.1"/>
    </source>
</evidence>
<dbReference type="InterPro" id="IPR000515">
    <property type="entry name" value="MetI-like"/>
</dbReference>
<dbReference type="GO" id="GO:0055085">
    <property type="term" value="P:transmembrane transport"/>
    <property type="evidence" value="ECO:0007669"/>
    <property type="project" value="InterPro"/>
</dbReference>
<evidence type="ECO:0000256" key="7">
    <source>
        <dbReference type="ARBA" id="ARBA00023136"/>
    </source>
</evidence>
<evidence type="ECO:0000256" key="5">
    <source>
        <dbReference type="ARBA" id="ARBA00022692"/>
    </source>
</evidence>
<dbReference type="InterPro" id="IPR045621">
    <property type="entry name" value="BPD_transp_1_N"/>
</dbReference>
<dbReference type="EMBL" id="VYKJ01000012">
    <property type="protein sequence ID" value="KAA8996907.1"/>
    <property type="molecule type" value="Genomic_DNA"/>
</dbReference>
<evidence type="ECO:0000256" key="2">
    <source>
        <dbReference type="ARBA" id="ARBA00022448"/>
    </source>
</evidence>
<evidence type="ECO:0000256" key="6">
    <source>
        <dbReference type="ARBA" id="ARBA00022989"/>
    </source>
</evidence>
<reference evidence="10 11" key="1">
    <citation type="submission" date="2019-09" db="EMBL/GenBank/DDBJ databases">
        <authorList>
            <person name="Li Y."/>
        </authorList>
    </citation>
    <scope>NUCLEOTIDE SEQUENCE [LARGE SCALE GENOMIC DNA]</scope>
    <source>
        <strain evidence="10 11">L3-3HA</strain>
    </source>
</reference>
<feature type="transmembrane region" description="Helical" evidence="8">
    <location>
        <begin position="6"/>
        <end position="27"/>
    </location>
</feature>
<dbReference type="Pfam" id="PF00528">
    <property type="entry name" value="BPD_transp_1"/>
    <property type="match status" value="1"/>
</dbReference>
<feature type="transmembrane region" description="Helical" evidence="8">
    <location>
        <begin position="65"/>
        <end position="86"/>
    </location>
</feature>
<evidence type="ECO:0000313" key="11">
    <source>
        <dbReference type="Proteomes" id="UP000335415"/>
    </source>
</evidence>
<keyword evidence="5 8" id="KW-0812">Transmembrane</keyword>
<dbReference type="Gene3D" id="1.10.3720.10">
    <property type="entry name" value="MetI-like"/>
    <property type="match status" value="1"/>
</dbReference>
<comment type="caution">
    <text evidence="10">The sequence shown here is derived from an EMBL/GenBank/DDBJ whole genome shotgun (WGS) entry which is preliminary data.</text>
</comment>
<keyword evidence="7 8" id="KW-0472">Membrane</keyword>
<feature type="transmembrane region" description="Helical" evidence="8">
    <location>
        <begin position="235"/>
        <end position="261"/>
    </location>
</feature>
<dbReference type="AlphaFoldDB" id="A0A5J5FUF9"/>
<evidence type="ECO:0000256" key="4">
    <source>
        <dbReference type="ARBA" id="ARBA00022519"/>
    </source>
</evidence>
<organism evidence="10 11">
    <name type="scientific">Affinibrenneria salicis</name>
    <dbReference type="NCBI Taxonomy" id="2590031"/>
    <lineage>
        <taxon>Bacteria</taxon>
        <taxon>Pseudomonadati</taxon>
        <taxon>Pseudomonadota</taxon>
        <taxon>Gammaproteobacteria</taxon>
        <taxon>Enterobacterales</taxon>
        <taxon>Pectobacteriaceae</taxon>
        <taxon>Affinibrenneria</taxon>
    </lineage>
</organism>
<keyword evidence="2 8" id="KW-0813">Transport</keyword>
<dbReference type="CDD" id="cd06261">
    <property type="entry name" value="TM_PBP2"/>
    <property type="match status" value="1"/>
</dbReference>
<dbReference type="Proteomes" id="UP000335415">
    <property type="component" value="Unassembled WGS sequence"/>
</dbReference>
<name>A0A5J5FUF9_9GAMM</name>
<evidence type="ECO:0000256" key="3">
    <source>
        <dbReference type="ARBA" id="ARBA00022475"/>
    </source>
</evidence>
<gene>
    <name evidence="10" type="ORF">FJU30_19800</name>
</gene>
<dbReference type="PROSITE" id="PS50928">
    <property type="entry name" value="ABC_TM1"/>
    <property type="match status" value="1"/>
</dbReference>
<accession>A0A5J5FUF9</accession>
<keyword evidence="6 8" id="KW-1133">Transmembrane helix</keyword>
<dbReference type="RefSeq" id="WP_150436707.1">
    <property type="nucleotide sequence ID" value="NZ_VYKJ01000012.1"/>
</dbReference>
<dbReference type="GO" id="GO:0005886">
    <property type="term" value="C:plasma membrane"/>
    <property type="evidence" value="ECO:0007669"/>
    <property type="project" value="UniProtKB-SubCell"/>
</dbReference>
<evidence type="ECO:0000256" key="8">
    <source>
        <dbReference type="RuleBase" id="RU363032"/>
    </source>
</evidence>
<dbReference type="PANTHER" id="PTHR43163">
    <property type="entry name" value="DIPEPTIDE TRANSPORT SYSTEM PERMEASE PROTEIN DPPB-RELATED"/>
    <property type="match status" value="1"/>
</dbReference>
<dbReference type="SUPFAM" id="SSF161098">
    <property type="entry name" value="MetI-like"/>
    <property type="match status" value="1"/>
</dbReference>
<keyword evidence="11" id="KW-1185">Reference proteome</keyword>
<feature type="transmembrane region" description="Helical" evidence="8">
    <location>
        <begin position="281"/>
        <end position="307"/>
    </location>
</feature>
<comment type="similarity">
    <text evidence="8">Belongs to the binding-protein-dependent transport system permease family.</text>
</comment>
<feature type="domain" description="ABC transmembrane type-1" evidence="9">
    <location>
        <begin position="95"/>
        <end position="300"/>
    </location>
</feature>